<dbReference type="SUPFAM" id="SSF56655">
    <property type="entry name" value="Carbohydrate phosphatase"/>
    <property type="match status" value="1"/>
</dbReference>
<name>A0A1F8B9G7_9BACT</name>
<dbReference type="PANTHER" id="PTHR20854">
    <property type="entry name" value="INOSITOL MONOPHOSPHATASE"/>
    <property type="match status" value="1"/>
</dbReference>
<dbReference type="PROSITE" id="PS00629">
    <property type="entry name" value="IMP_1"/>
    <property type="match status" value="1"/>
</dbReference>
<comment type="caution">
    <text evidence="6">The sequence shown here is derived from an EMBL/GenBank/DDBJ whole genome shotgun (WGS) entry which is preliminary data.</text>
</comment>
<feature type="binding site" evidence="5">
    <location>
        <position position="219"/>
    </location>
    <ligand>
        <name>Mg(2+)</name>
        <dbReference type="ChEBI" id="CHEBI:18420"/>
        <label>1</label>
        <note>catalytic</note>
    </ligand>
</feature>
<dbReference type="GO" id="GO:0008934">
    <property type="term" value="F:inositol monophosphate 1-phosphatase activity"/>
    <property type="evidence" value="ECO:0007669"/>
    <property type="project" value="TreeGrafter"/>
</dbReference>
<dbReference type="AlphaFoldDB" id="A0A1F8B9G7"/>
<keyword evidence="2 5" id="KW-0479">Metal-binding</keyword>
<feature type="binding site" evidence="5">
    <location>
        <position position="75"/>
    </location>
    <ligand>
        <name>Mg(2+)</name>
        <dbReference type="ChEBI" id="CHEBI:18420"/>
        <label>1</label>
        <note>catalytic</note>
    </ligand>
</feature>
<evidence type="ECO:0000256" key="4">
    <source>
        <dbReference type="ARBA" id="ARBA00022842"/>
    </source>
</evidence>
<evidence type="ECO:0008006" key="8">
    <source>
        <dbReference type="Google" id="ProtNLM"/>
    </source>
</evidence>
<dbReference type="EMBL" id="MGHD01000003">
    <property type="protein sequence ID" value="OGM60681.1"/>
    <property type="molecule type" value="Genomic_DNA"/>
</dbReference>
<protein>
    <recommendedName>
        <fullName evidence="8">Inositol-1-monophosphatase</fullName>
    </recommendedName>
</protein>
<evidence type="ECO:0000313" key="7">
    <source>
        <dbReference type="Proteomes" id="UP000176404"/>
    </source>
</evidence>
<keyword evidence="3" id="KW-0378">Hydrolase</keyword>
<dbReference type="InterPro" id="IPR020583">
    <property type="entry name" value="Inositol_monoP_metal-BS"/>
</dbReference>
<evidence type="ECO:0000256" key="1">
    <source>
        <dbReference type="ARBA" id="ARBA00001946"/>
    </source>
</evidence>
<feature type="binding site" evidence="5">
    <location>
        <position position="94"/>
    </location>
    <ligand>
        <name>Mg(2+)</name>
        <dbReference type="ChEBI" id="CHEBI:18420"/>
        <label>1</label>
        <note>catalytic</note>
    </ligand>
</feature>
<keyword evidence="4 5" id="KW-0460">Magnesium</keyword>
<dbReference type="InterPro" id="IPR000760">
    <property type="entry name" value="Inositol_monophosphatase-like"/>
</dbReference>
<dbReference type="STRING" id="1802517.A2892_01380"/>
<dbReference type="FunFam" id="3.30.540.10:FF:000003">
    <property type="entry name" value="Inositol-1-monophosphatase"/>
    <property type="match status" value="1"/>
</dbReference>
<organism evidence="6 7">
    <name type="scientific">Candidatus Woesebacteria bacterium RIFCSPLOWO2_01_FULL_39_10b</name>
    <dbReference type="NCBI Taxonomy" id="1802517"/>
    <lineage>
        <taxon>Bacteria</taxon>
        <taxon>Candidatus Woeseibacteriota</taxon>
    </lineage>
</organism>
<reference evidence="6 7" key="1">
    <citation type="journal article" date="2016" name="Nat. Commun.">
        <title>Thousands of microbial genomes shed light on interconnected biogeochemical processes in an aquifer system.</title>
        <authorList>
            <person name="Anantharaman K."/>
            <person name="Brown C.T."/>
            <person name="Hug L.A."/>
            <person name="Sharon I."/>
            <person name="Castelle C.J."/>
            <person name="Probst A.J."/>
            <person name="Thomas B.C."/>
            <person name="Singh A."/>
            <person name="Wilkins M.J."/>
            <person name="Karaoz U."/>
            <person name="Brodie E.L."/>
            <person name="Williams K.H."/>
            <person name="Hubbard S.S."/>
            <person name="Banfield J.F."/>
        </authorList>
    </citation>
    <scope>NUCLEOTIDE SEQUENCE [LARGE SCALE GENOMIC DNA]</scope>
</reference>
<dbReference type="Pfam" id="PF00459">
    <property type="entry name" value="Inositol_P"/>
    <property type="match status" value="1"/>
</dbReference>
<dbReference type="InterPro" id="IPR020550">
    <property type="entry name" value="Inositol_monophosphatase_CS"/>
</dbReference>
<dbReference type="GO" id="GO:0007165">
    <property type="term" value="P:signal transduction"/>
    <property type="evidence" value="ECO:0007669"/>
    <property type="project" value="TreeGrafter"/>
</dbReference>
<comment type="cofactor">
    <cofactor evidence="1 5">
        <name>Mg(2+)</name>
        <dbReference type="ChEBI" id="CHEBI:18420"/>
    </cofactor>
</comment>
<evidence type="ECO:0000256" key="2">
    <source>
        <dbReference type="ARBA" id="ARBA00022723"/>
    </source>
</evidence>
<sequence>MLDIEKEKFSERMKTAIRAVKSAGLVVLEMKDSQKLVFSSKDGKHDFSTEADLASERVIIETVTSGYPNASILTEESQPHLENPNDVEELWVIDPIDGTLNFKRGRGFFAISVSYVEKGVPKATAVLSPVNNKLYYAFKDGGAYLNGKKIEVSNQEGLVDAYVTTDTYFTPEVRKRHLDLLEQIGTPYFTASGSGILSVCEVAEGATDFFFHTNFKPWDKAGPTIIVQEAGGVVVDTDITSPMIIAGNKTLVNEFIRKTKILEKK</sequence>
<dbReference type="Gene3D" id="3.40.190.80">
    <property type="match status" value="1"/>
</dbReference>
<gene>
    <name evidence="6" type="ORF">A2892_01380</name>
</gene>
<dbReference type="PANTHER" id="PTHR20854:SF4">
    <property type="entry name" value="INOSITOL-1-MONOPHOSPHATASE-RELATED"/>
    <property type="match status" value="1"/>
</dbReference>
<evidence type="ECO:0000256" key="3">
    <source>
        <dbReference type="ARBA" id="ARBA00022801"/>
    </source>
</evidence>
<feature type="binding site" evidence="5">
    <location>
        <position position="97"/>
    </location>
    <ligand>
        <name>Mg(2+)</name>
        <dbReference type="ChEBI" id="CHEBI:18420"/>
        <label>1</label>
        <note>catalytic</note>
    </ligand>
</feature>
<proteinExistence type="predicted"/>
<dbReference type="Gene3D" id="3.30.540.10">
    <property type="entry name" value="Fructose-1,6-Bisphosphatase, subunit A, domain 1"/>
    <property type="match status" value="1"/>
</dbReference>
<dbReference type="GO" id="GO:0046872">
    <property type="term" value="F:metal ion binding"/>
    <property type="evidence" value="ECO:0007669"/>
    <property type="project" value="UniProtKB-KW"/>
</dbReference>
<dbReference type="PROSITE" id="PS00630">
    <property type="entry name" value="IMP_2"/>
    <property type="match status" value="1"/>
</dbReference>
<dbReference type="GO" id="GO:0046854">
    <property type="term" value="P:phosphatidylinositol phosphate biosynthetic process"/>
    <property type="evidence" value="ECO:0007669"/>
    <property type="project" value="InterPro"/>
</dbReference>
<evidence type="ECO:0000256" key="5">
    <source>
        <dbReference type="PIRSR" id="PIRSR600760-2"/>
    </source>
</evidence>
<feature type="binding site" evidence="5">
    <location>
        <position position="96"/>
    </location>
    <ligand>
        <name>Mg(2+)</name>
        <dbReference type="ChEBI" id="CHEBI:18420"/>
        <label>1</label>
        <note>catalytic</note>
    </ligand>
</feature>
<evidence type="ECO:0000313" key="6">
    <source>
        <dbReference type="EMBL" id="OGM60681.1"/>
    </source>
</evidence>
<dbReference type="PRINTS" id="PR00377">
    <property type="entry name" value="IMPHPHTASES"/>
</dbReference>
<dbReference type="GO" id="GO:0006020">
    <property type="term" value="P:inositol metabolic process"/>
    <property type="evidence" value="ECO:0007669"/>
    <property type="project" value="TreeGrafter"/>
</dbReference>
<dbReference type="Proteomes" id="UP000176404">
    <property type="component" value="Unassembled WGS sequence"/>
</dbReference>
<accession>A0A1F8B9G7</accession>